<comment type="function">
    <text evidence="11 12">Key component of the proton channel; it plays a direct role in the translocation of protons across the membrane.</text>
</comment>
<dbReference type="SUPFAM" id="SSF81336">
    <property type="entry name" value="F1F0 ATP synthase subunit A"/>
    <property type="match status" value="1"/>
</dbReference>
<evidence type="ECO:0000256" key="5">
    <source>
        <dbReference type="ARBA" id="ARBA00022692"/>
    </source>
</evidence>
<dbReference type="HAMAP" id="MF_01393">
    <property type="entry name" value="ATP_synth_a_bact"/>
    <property type="match status" value="1"/>
</dbReference>
<keyword evidence="8 11" id="KW-0406">Ion transport</keyword>
<dbReference type="GO" id="GO:0045259">
    <property type="term" value="C:proton-transporting ATP synthase complex"/>
    <property type="evidence" value="ECO:0007669"/>
    <property type="project" value="UniProtKB-KW"/>
</dbReference>
<feature type="transmembrane region" description="Helical" evidence="11">
    <location>
        <begin position="208"/>
        <end position="234"/>
    </location>
</feature>
<evidence type="ECO:0000256" key="11">
    <source>
        <dbReference type="HAMAP-Rule" id="MF_01393"/>
    </source>
</evidence>
<evidence type="ECO:0000256" key="4">
    <source>
        <dbReference type="ARBA" id="ARBA00022547"/>
    </source>
</evidence>
<keyword evidence="11" id="KW-1003">Cell membrane</keyword>
<feature type="transmembrane region" description="Helical" evidence="11">
    <location>
        <begin position="53"/>
        <end position="72"/>
    </location>
</feature>
<proteinExistence type="inferred from homology"/>
<feature type="transmembrane region" description="Helical" evidence="11">
    <location>
        <begin position="120"/>
        <end position="147"/>
    </location>
</feature>
<dbReference type="InterPro" id="IPR045083">
    <property type="entry name" value="ATP_synth_F0_asu_bact/mt"/>
</dbReference>
<dbReference type="PANTHER" id="PTHR11410">
    <property type="entry name" value="ATP SYNTHASE SUBUNIT A"/>
    <property type="match status" value="1"/>
</dbReference>
<protein>
    <recommendedName>
        <fullName evidence="11 12">ATP synthase subunit a</fullName>
    </recommendedName>
    <alternativeName>
        <fullName evidence="11">ATP synthase F0 sector subunit a</fullName>
    </alternativeName>
    <alternativeName>
        <fullName evidence="11">F-ATPase subunit 6</fullName>
    </alternativeName>
</protein>
<evidence type="ECO:0000256" key="8">
    <source>
        <dbReference type="ARBA" id="ARBA00023065"/>
    </source>
</evidence>
<keyword evidence="15" id="KW-1185">Reference proteome</keyword>
<accession>A0A5M6DFK4</accession>
<evidence type="ECO:0000313" key="14">
    <source>
        <dbReference type="EMBL" id="KAA5545196.1"/>
    </source>
</evidence>
<dbReference type="CDD" id="cd00310">
    <property type="entry name" value="ATP-synt_Fo_a_6"/>
    <property type="match status" value="1"/>
</dbReference>
<evidence type="ECO:0000256" key="1">
    <source>
        <dbReference type="ARBA" id="ARBA00004141"/>
    </source>
</evidence>
<dbReference type="InterPro" id="IPR035908">
    <property type="entry name" value="F0_ATP_A_sf"/>
</dbReference>
<evidence type="ECO:0000256" key="13">
    <source>
        <dbReference type="SAM" id="MobiDB-lite"/>
    </source>
</evidence>
<evidence type="ECO:0000256" key="10">
    <source>
        <dbReference type="ARBA" id="ARBA00023310"/>
    </source>
</evidence>
<dbReference type="Gene3D" id="1.20.120.220">
    <property type="entry name" value="ATP synthase, F0 complex, subunit A"/>
    <property type="match status" value="1"/>
</dbReference>
<dbReference type="EMBL" id="VWOX01000003">
    <property type="protein sequence ID" value="KAA5545196.1"/>
    <property type="molecule type" value="Genomic_DNA"/>
</dbReference>
<gene>
    <name evidence="11 14" type="primary">atpB</name>
    <name evidence="14" type="ORF">FYK55_05865</name>
</gene>
<dbReference type="NCBIfam" id="TIGR01131">
    <property type="entry name" value="ATP_synt_6_or_A"/>
    <property type="match status" value="1"/>
</dbReference>
<evidence type="ECO:0000313" key="15">
    <source>
        <dbReference type="Proteomes" id="UP000324479"/>
    </source>
</evidence>
<evidence type="ECO:0000256" key="12">
    <source>
        <dbReference type="RuleBase" id="RU000483"/>
    </source>
</evidence>
<dbReference type="PANTHER" id="PTHR11410:SF0">
    <property type="entry name" value="ATP SYNTHASE SUBUNIT A"/>
    <property type="match status" value="1"/>
</dbReference>
<evidence type="ECO:0000256" key="7">
    <source>
        <dbReference type="ARBA" id="ARBA00022989"/>
    </source>
</evidence>
<keyword evidence="5 11" id="KW-0812">Transmembrane</keyword>
<evidence type="ECO:0000256" key="6">
    <source>
        <dbReference type="ARBA" id="ARBA00022781"/>
    </source>
</evidence>
<feature type="transmembrane region" description="Helical" evidence="11">
    <location>
        <begin position="168"/>
        <end position="188"/>
    </location>
</feature>
<dbReference type="Pfam" id="PF00119">
    <property type="entry name" value="ATP-synt_A"/>
    <property type="match status" value="1"/>
</dbReference>
<sequence length="343" mass="37511">MNLIFASADDPLSHVVPHALHEEPLFTIPVGGGDIPALFIKDGQYSFYITNHLAMTFFAALAVILVFAYVAMKVRVKGEGLEAYQTKGRLAQLFETVCWFIRDEVARPNLHGLTDKYIPYIWTVFFFILFANVLGLVPFGYAFQLAGSIWTDHADHYSHWGGTATSNLSLNVMLALCSFIAVVFIGIRETSAKAFFSHFNPVGWDGPPAMSLGLGIPLYILEWVGLIIKCVVLAMRLFGTMMAGHLVVAAIVGLVFTAASVSHLLGYGVELAVIVGCIALMMLELFICLLQAFIFTFLTVLFISTTAADHGDHGDHHDPMSDESQMDLDKLTDPSRLAGLASS</sequence>
<keyword evidence="7 11" id="KW-1133">Transmembrane helix</keyword>
<keyword evidence="4 11" id="KW-0138">CF(0)</keyword>
<comment type="caution">
    <text evidence="14">The sequence shown here is derived from an EMBL/GenBank/DDBJ whole genome shotgun (WGS) entry which is preliminary data.</text>
</comment>
<evidence type="ECO:0000256" key="2">
    <source>
        <dbReference type="ARBA" id="ARBA00006810"/>
    </source>
</evidence>
<dbReference type="Proteomes" id="UP000324479">
    <property type="component" value="Unassembled WGS sequence"/>
</dbReference>
<reference evidence="14 15" key="1">
    <citation type="submission" date="2019-08" db="EMBL/GenBank/DDBJ databases">
        <authorList>
            <person name="Dhanesh K."/>
            <person name="Kumar G."/>
            <person name="Sasikala C."/>
            <person name="Venkata Ramana C."/>
        </authorList>
    </citation>
    <scope>NUCLEOTIDE SEQUENCE [LARGE SCALE GENOMIC DNA]</scope>
    <source>
        <strain evidence="14 15">JC645</strain>
    </source>
</reference>
<keyword evidence="9 11" id="KW-0472">Membrane</keyword>
<dbReference type="GO" id="GO:0046933">
    <property type="term" value="F:proton-transporting ATP synthase activity, rotational mechanism"/>
    <property type="evidence" value="ECO:0007669"/>
    <property type="project" value="UniProtKB-UniRule"/>
</dbReference>
<keyword evidence="3 11" id="KW-0813">Transport</keyword>
<organism evidence="14 15">
    <name type="scientific">Roseiconus nitratireducens</name>
    <dbReference type="NCBI Taxonomy" id="2605748"/>
    <lineage>
        <taxon>Bacteria</taxon>
        <taxon>Pseudomonadati</taxon>
        <taxon>Planctomycetota</taxon>
        <taxon>Planctomycetia</taxon>
        <taxon>Pirellulales</taxon>
        <taxon>Pirellulaceae</taxon>
        <taxon>Roseiconus</taxon>
    </lineage>
</organism>
<dbReference type="AlphaFoldDB" id="A0A5M6DFK4"/>
<comment type="subcellular location">
    <subcellularLocation>
        <location evidence="11 12">Cell membrane</location>
        <topology evidence="11 12">Multi-pass membrane protein</topology>
    </subcellularLocation>
    <subcellularLocation>
        <location evidence="1">Membrane</location>
        <topology evidence="1">Multi-pass membrane protein</topology>
    </subcellularLocation>
</comment>
<feature type="transmembrane region" description="Helical" evidence="11">
    <location>
        <begin position="271"/>
        <end position="303"/>
    </location>
</feature>
<feature type="region of interest" description="Disordered" evidence="13">
    <location>
        <begin position="313"/>
        <end position="343"/>
    </location>
</feature>
<dbReference type="InterPro" id="IPR000568">
    <property type="entry name" value="ATP_synth_F0_asu"/>
</dbReference>
<keyword evidence="6 11" id="KW-0375">Hydrogen ion transport</keyword>
<evidence type="ECO:0000256" key="9">
    <source>
        <dbReference type="ARBA" id="ARBA00023136"/>
    </source>
</evidence>
<keyword evidence="10 11" id="KW-0066">ATP synthesis</keyword>
<dbReference type="GO" id="GO:0005886">
    <property type="term" value="C:plasma membrane"/>
    <property type="evidence" value="ECO:0007669"/>
    <property type="project" value="UniProtKB-SubCell"/>
</dbReference>
<evidence type="ECO:0000256" key="3">
    <source>
        <dbReference type="ARBA" id="ARBA00022448"/>
    </source>
</evidence>
<name>A0A5M6DFK4_9BACT</name>
<comment type="similarity">
    <text evidence="2 11 12">Belongs to the ATPase A chain family.</text>
</comment>
<feature type="transmembrane region" description="Helical" evidence="11">
    <location>
        <begin position="246"/>
        <end position="265"/>
    </location>
</feature>
<dbReference type="RefSeq" id="WP_150075465.1">
    <property type="nucleotide sequence ID" value="NZ_VWOX01000003.1"/>
</dbReference>